<reference evidence="2 3" key="1">
    <citation type="submission" date="2020-01" db="EMBL/GenBank/DDBJ databases">
        <authorList>
            <person name="Rodrigo-Torres L."/>
            <person name="Arahal R. D."/>
            <person name="Lucena T."/>
        </authorList>
    </citation>
    <scope>NUCLEOTIDE SEQUENCE [LARGE SCALE GENOMIC DNA]</scope>
    <source>
        <strain evidence="2 3">CECT 9393</strain>
    </source>
</reference>
<keyword evidence="1" id="KW-0472">Membrane</keyword>
<dbReference type="RefSeq" id="WP_162073011.1">
    <property type="nucleotide sequence ID" value="NZ_CACVBY010000037.1"/>
</dbReference>
<evidence type="ECO:0000256" key="1">
    <source>
        <dbReference type="SAM" id="Phobius"/>
    </source>
</evidence>
<keyword evidence="3" id="KW-1185">Reference proteome</keyword>
<dbReference type="Proteomes" id="UP000445309">
    <property type="component" value="Unassembled WGS sequence"/>
</dbReference>
<evidence type="ECO:0000313" key="3">
    <source>
        <dbReference type="Proteomes" id="UP000445309"/>
    </source>
</evidence>
<proteinExistence type="predicted"/>
<feature type="transmembrane region" description="Helical" evidence="1">
    <location>
        <begin position="7"/>
        <end position="25"/>
    </location>
</feature>
<sequence>MKQNSTLILGSIFICAIVFILPFLIRSGSDSLNSVFATAFTALGASATLITMIIALSLYQKYGMDSKLIEQQTAKVFELIDQIKGKSLTIHTGEIKYFLRFINIEEDLKNDPVFNRMYPKKIAVNSDDYLLFLQPLRIFMNNYLLPSEIKSHLKLFDLYAVDEEIEFSYENYVKMSYEHAIDDSFFVMFPAVTVEEFIDRKNMLMKSIEGWLSKHTSIKLDLEMAKP</sequence>
<feature type="transmembrane region" description="Helical" evidence="1">
    <location>
        <begin position="37"/>
        <end position="59"/>
    </location>
</feature>
<name>A0A6N4XS63_9FLAO</name>
<keyword evidence="1" id="KW-1133">Transmembrane helix</keyword>
<accession>A0A6N4XS63</accession>
<organism evidence="2 3">
    <name type="scientific">Chryseobacterium fistulae</name>
    <dbReference type="NCBI Taxonomy" id="2675058"/>
    <lineage>
        <taxon>Bacteria</taxon>
        <taxon>Pseudomonadati</taxon>
        <taxon>Bacteroidota</taxon>
        <taxon>Flavobacteriia</taxon>
        <taxon>Flavobacteriales</taxon>
        <taxon>Weeksellaceae</taxon>
        <taxon>Chryseobacterium group</taxon>
        <taxon>Chryseobacterium</taxon>
    </lineage>
</organism>
<protein>
    <submittedName>
        <fullName evidence="2">Uncharacterized protein</fullName>
    </submittedName>
</protein>
<dbReference type="AlphaFoldDB" id="A0A6N4XS63"/>
<keyword evidence="1" id="KW-0812">Transmembrane</keyword>
<dbReference type="EMBL" id="CACVBY010000037">
    <property type="protein sequence ID" value="CAA7387840.1"/>
    <property type="molecule type" value="Genomic_DNA"/>
</dbReference>
<gene>
    <name evidence="2" type="ORF">CHRY9393_01830</name>
</gene>
<evidence type="ECO:0000313" key="2">
    <source>
        <dbReference type="EMBL" id="CAA7387840.1"/>
    </source>
</evidence>